<dbReference type="Proteomes" id="UP001457282">
    <property type="component" value="Unassembled WGS sequence"/>
</dbReference>
<organism evidence="2 3">
    <name type="scientific">Rubus argutus</name>
    <name type="common">Southern blackberry</name>
    <dbReference type="NCBI Taxonomy" id="59490"/>
    <lineage>
        <taxon>Eukaryota</taxon>
        <taxon>Viridiplantae</taxon>
        <taxon>Streptophyta</taxon>
        <taxon>Embryophyta</taxon>
        <taxon>Tracheophyta</taxon>
        <taxon>Spermatophyta</taxon>
        <taxon>Magnoliopsida</taxon>
        <taxon>eudicotyledons</taxon>
        <taxon>Gunneridae</taxon>
        <taxon>Pentapetalae</taxon>
        <taxon>rosids</taxon>
        <taxon>fabids</taxon>
        <taxon>Rosales</taxon>
        <taxon>Rosaceae</taxon>
        <taxon>Rosoideae</taxon>
        <taxon>Rosoideae incertae sedis</taxon>
        <taxon>Rubus</taxon>
    </lineage>
</organism>
<evidence type="ECO:0000259" key="1">
    <source>
        <dbReference type="Pfam" id="PF03372"/>
    </source>
</evidence>
<keyword evidence="3" id="KW-1185">Reference proteome</keyword>
<dbReference type="AlphaFoldDB" id="A0AAW1XB06"/>
<reference evidence="2 3" key="1">
    <citation type="journal article" date="2023" name="G3 (Bethesda)">
        <title>A chromosome-length genome assembly and annotation of blackberry (Rubus argutus, cv. 'Hillquist').</title>
        <authorList>
            <person name="Bruna T."/>
            <person name="Aryal R."/>
            <person name="Dudchenko O."/>
            <person name="Sargent D.J."/>
            <person name="Mead D."/>
            <person name="Buti M."/>
            <person name="Cavallini A."/>
            <person name="Hytonen T."/>
            <person name="Andres J."/>
            <person name="Pham M."/>
            <person name="Weisz D."/>
            <person name="Mascagni F."/>
            <person name="Usai G."/>
            <person name="Natali L."/>
            <person name="Bassil N."/>
            <person name="Fernandez G.E."/>
            <person name="Lomsadze A."/>
            <person name="Armour M."/>
            <person name="Olukolu B."/>
            <person name="Poorten T."/>
            <person name="Britton C."/>
            <person name="Davik J."/>
            <person name="Ashrafi H."/>
            <person name="Aiden E.L."/>
            <person name="Borodovsky M."/>
            <person name="Worthington M."/>
        </authorList>
    </citation>
    <scope>NUCLEOTIDE SEQUENCE [LARGE SCALE GENOMIC DNA]</scope>
    <source>
        <strain evidence="2">PI 553951</strain>
    </source>
</reference>
<proteinExistence type="predicted"/>
<evidence type="ECO:0000313" key="3">
    <source>
        <dbReference type="Proteomes" id="UP001457282"/>
    </source>
</evidence>
<feature type="domain" description="Endonuclease/exonuclease/phosphatase" evidence="1">
    <location>
        <begin position="4"/>
        <end position="227"/>
    </location>
</feature>
<sequence length="461" mass="51802">MKVLYWNLRGIANAPTQNALKKFVRVHSPEVLCISEPFVALDSIPSSFWSSFNMVVVGTNDRGGLLPNLWVLCKTSIFQSVIILSVTDQQVTFQILMDSTPCVLTAVYAKTTIVGRRNLWLDIAFVKSSFVTGPWIVFGDFNAVLGAHEKKGGAHLCRQSCEEFQTMSDTCELAHVATKGAQFTWARRRGVRGNVELRLDRCLANFNWLDCWDTFDCSTLPRFCSDHNPLLMSFSKSFGPRQSLFRFHKMWIEHKDFYSFVKQRWDSVNTYGCPLLILQHKLRVLRKALRSWNWEVFGDVHRKVDADLANLEALQLSIAASGGSDVEFAKEVELQANLADSMRIRKAHASINCLKEGDRVFEDPVSIQNHIVDYYKVLFSDHGGCVDTGLVSRVIPSLVTEVENASLIALPSPEEIFSAVKAMDPDSAPGPDGFNGHFFLSCWDIVGKDVSAAVQYFFSYG</sequence>
<dbReference type="InterPro" id="IPR005135">
    <property type="entry name" value="Endo/exonuclease/phosphatase"/>
</dbReference>
<dbReference type="Gene3D" id="3.60.10.10">
    <property type="entry name" value="Endonuclease/exonuclease/phosphatase"/>
    <property type="match status" value="1"/>
</dbReference>
<dbReference type="SUPFAM" id="SSF56219">
    <property type="entry name" value="DNase I-like"/>
    <property type="match status" value="1"/>
</dbReference>
<dbReference type="EMBL" id="JBEDUW010000004">
    <property type="protein sequence ID" value="KAK9933837.1"/>
    <property type="molecule type" value="Genomic_DNA"/>
</dbReference>
<evidence type="ECO:0000313" key="2">
    <source>
        <dbReference type="EMBL" id="KAK9933837.1"/>
    </source>
</evidence>
<gene>
    <name evidence="2" type="ORF">M0R45_021012</name>
</gene>
<protein>
    <recommendedName>
        <fullName evidence="1">Endonuclease/exonuclease/phosphatase domain-containing protein</fullName>
    </recommendedName>
</protein>
<dbReference type="GO" id="GO:0003824">
    <property type="term" value="F:catalytic activity"/>
    <property type="evidence" value="ECO:0007669"/>
    <property type="project" value="InterPro"/>
</dbReference>
<accession>A0AAW1XB06</accession>
<dbReference type="Pfam" id="PF03372">
    <property type="entry name" value="Exo_endo_phos"/>
    <property type="match status" value="1"/>
</dbReference>
<dbReference type="PANTHER" id="PTHR33710:SF77">
    <property type="entry name" value="DNASE I-LIKE SUPERFAMILY PROTEIN"/>
    <property type="match status" value="1"/>
</dbReference>
<name>A0AAW1XB06_RUBAR</name>
<dbReference type="InterPro" id="IPR036691">
    <property type="entry name" value="Endo/exonu/phosph_ase_sf"/>
</dbReference>
<dbReference type="PANTHER" id="PTHR33710">
    <property type="entry name" value="BNAC02G09200D PROTEIN"/>
    <property type="match status" value="1"/>
</dbReference>
<comment type="caution">
    <text evidence="2">The sequence shown here is derived from an EMBL/GenBank/DDBJ whole genome shotgun (WGS) entry which is preliminary data.</text>
</comment>